<reference evidence="1" key="1">
    <citation type="submission" date="2021-02" db="EMBL/GenBank/DDBJ databases">
        <authorList>
            <consortium name="DOE Joint Genome Institute"/>
            <person name="Ahrendt S."/>
            <person name="Looney B.P."/>
            <person name="Miyauchi S."/>
            <person name="Morin E."/>
            <person name="Drula E."/>
            <person name="Courty P.E."/>
            <person name="Chicoki N."/>
            <person name="Fauchery L."/>
            <person name="Kohler A."/>
            <person name="Kuo A."/>
            <person name="Labutti K."/>
            <person name="Pangilinan J."/>
            <person name="Lipzen A."/>
            <person name="Riley R."/>
            <person name="Andreopoulos W."/>
            <person name="He G."/>
            <person name="Johnson J."/>
            <person name="Barry K.W."/>
            <person name="Grigoriev I.V."/>
            <person name="Nagy L."/>
            <person name="Hibbett D."/>
            <person name="Henrissat B."/>
            <person name="Matheny P.B."/>
            <person name="Labbe J."/>
            <person name="Martin F."/>
        </authorList>
    </citation>
    <scope>NUCLEOTIDE SEQUENCE</scope>
    <source>
        <strain evidence="1">FP105234-sp</strain>
    </source>
</reference>
<evidence type="ECO:0000313" key="1">
    <source>
        <dbReference type="EMBL" id="KAI0039654.1"/>
    </source>
</evidence>
<name>A0ACB8R674_9AGAM</name>
<keyword evidence="2" id="KW-1185">Reference proteome</keyword>
<evidence type="ECO:0000313" key="2">
    <source>
        <dbReference type="Proteomes" id="UP000814033"/>
    </source>
</evidence>
<sequence length="135" mass="15710">MGVTVLLFTPVLFYTIPSHILWQLQFISYIFTPYSSGVLSACCENSKKNWLRRGHPNSSLQSSHRLRILHRELLVWPTTCVTRPWGQSSRLWPASLRYLDHDAAHRAWASCCHSDPQYRCADAWYSLTLYLMILP</sequence>
<accession>A0ACB8R674</accession>
<dbReference type="EMBL" id="MU276277">
    <property type="protein sequence ID" value="KAI0039654.1"/>
    <property type="molecule type" value="Genomic_DNA"/>
</dbReference>
<proteinExistence type="predicted"/>
<organism evidence="1 2">
    <name type="scientific">Auriscalpium vulgare</name>
    <dbReference type="NCBI Taxonomy" id="40419"/>
    <lineage>
        <taxon>Eukaryota</taxon>
        <taxon>Fungi</taxon>
        <taxon>Dikarya</taxon>
        <taxon>Basidiomycota</taxon>
        <taxon>Agaricomycotina</taxon>
        <taxon>Agaricomycetes</taxon>
        <taxon>Russulales</taxon>
        <taxon>Auriscalpiaceae</taxon>
        <taxon>Auriscalpium</taxon>
    </lineage>
</organism>
<comment type="caution">
    <text evidence="1">The sequence shown here is derived from an EMBL/GenBank/DDBJ whole genome shotgun (WGS) entry which is preliminary data.</text>
</comment>
<dbReference type="Proteomes" id="UP000814033">
    <property type="component" value="Unassembled WGS sequence"/>
</dbReference>
<protein>
    <submittedName>
        <fullName evidence="1">Uncharacterized protein</fullName>
    </submittedName>
</protein>
<gene>
    <name evidence="1" type="ORF">FA95DRAFT_1001201</name>
</gene>
<reference evidence="1" key="2">
    <citation type="journal article" date="2022" name="New Phytol.">
        <title>Evolutionary transition to the ectomycorrhizal habit in the genomes of a hyperdiverse lineage of mushroom-forming fungi.</title>
        <authorList>
            <person name="Looney B."/>
            <person name="Miyauchi S."/>
            <person name="Morin E."/>
            <person name="Drula E."/>
            <person name="Courty P.E."/>
            <person name="Kohler A."/>
            <person name="Kuo A."/>
            <person name="LaButti K."/>
            <person name="Pangilinan J."/>
            <person name="Lipzen A."/>
            <person name="Riley R."/>
            <person name="Andreopoulos W."/>
            <person name="He G."/>
            <person name="Johnson J."/>
            <person name="Nolan M."/>
            <person name="Tritt A."/>
            <person name="Barry K.W."/>
            <person name="Grigoriev I.V."/>
            <person name="Nagy L.G."/>
            <person name="Hibbett D."/>
            <person name="Henrissat B."/>
            <person name="Matheny P.B."/>
            <person name="Labbe J."/>
            <person name="Martin F.M."/>
        </authorList>
    </citation>
    <scope>NUCLEOTIDE SEQUENCE</scope>
    <source>
        <strain evidence="1">FP105234-sp</strain>
    </source>
</reference>